<evidence type="ECO:0000313" key="3">
    <source>
        <dbReference type="Proteomes" id="UP000011618"/>
    </source>
</evidence>
<keyword evidence="1" id="KW-0472">Membrane</keyword>
<reference evidence="2 3" key="1">
    <citation type="journal article" date="2014" name="PLoS Genet.">
        <title>Phylogenetically driven sequencing of extremely halophilic archaea reveals strategies for static and dynamic osmo-response.</title>
        <authorList>
            <person name="Becker E.A."/>
            <person name="Seitzer P.M."/>
            <person name="Tritt A."/>
            <person name="Larsen D."/>
            <person name="Krusor M."/>
            <person name="Yao A.I."/>
            <person name="Wu D."/>
            <person name="Madern D."/>
            <person name="Eisen J.A."/>
            <person name="Darling A.E."/>
            <person name="Facciotti M.T."/>
        </authorList>
    </citation>
    <scope>NUCLEOTIDE SEQUENCE [LARGE SCALE GENOMIC DNA]</scope>
    <source>
        <strain evidence="2 3">DSM 3751</strain>
    </source>
</reference>
<evidence type="ECO:0000256" key="1">
    <source>
        <dbReference type="SAM" id="Phobius"/>
    </source>
</evidence>
<protein>
    <submittedName>
        <fullName evidence="2">Uncharacterized protein</fullName>
    </submittedName>
</protein>
<keyword evidence="1" id="KW-1133">Transmembrane helix</keyword>
<dbReference type="Proteomes" id="UP000011618">
    <property type="component" value="Unassembled WGS sequence"/>
</dbReference>
<name>L9YWK4_9EURY</name>
<keyword evidence="1" id="KW-0812">Transmembrane</keyword>
<gene>
    <name evidence="2" type="ORF">C487_08117</name>
</gene>
<organism evidence="2 3">
    <name type="scientific">Natrinema pallidum DSM 3751</name>
    <dbReference type="NCBI Taxonomy" id="1227495"/>
    <lineage>
        <taxon>Archaea</taxon>
        <taxon>Methanobacteriati</taxon>
        <taxon>Methanobacteriota</taxon>
        <taxon>Stenosarchaea group</taxon>
        <taxon>Halobacteria</taxon>
        <taxon>Halobacteriales</taxon>
        <taxon>Natrialbaceae</taxon>
        <taxon>Natrinema</taxon>
    </lineage>
</organism>
<evidence type="ECO:0000313" key="2">
    <source>
        <dbReference type="EMBL" id="ELY78590.1"/>
    </source>
</evidence>
<accession>L9YWK4</accession>
<sequence length="80" mass="9263">MRQVSVVDEVVEFLFFVLDNRILDVGATVQIVRSVVFTHRFSLQLTSLLLPMLTFFFMLSGTARATRFWPIVIEVSEIRL</sequence>
<dbReference type="AlphaFoldDB" id="L9YWK4"/>
<dbReference type="EMBL" id="AOII01000044">
    <property type="protein sequence ID" value="ELY78590.1"/>
    <property type="molecule type" value="Genomic_DNA"/>
</dbReference>
<comment type="caution">
    <text evidence="2">The sequence shown here is derived from an EMBL/GenBank/DDBJ whole genome shotgun (WGS) entry which is preliminary data.</text>
</comment>
<proteinExistence type="predicted"/>
<feature type="transmembrane region" description="Helical" evidence="1">
    <location>
        <begin position="41"/>
        <end position="59"/>
    </location>
</feature>